<dbReference type="RefSeq" id="WP_111350228.1">
    <property type="nucleotide sequence ID" value="NZ_QHHQ01000006.1"/>
</dbReference>
<dbReference type="HAMAP" id="MF_00135">
    <property type="entry name" value="PRAI"/>
    <property type="match status" value="1"/>
</dbReference>
<name>A0A8B2NTB7_9HYPH</name>
<dbReference type="EMBL" id="QHHQ01000006">
    <property type="protein sequence ID" value="RAH98833.1"/>
    <property type="molecule type" value="Genomic_DNA"/>
</dbReference>
<organism evidence="11 12">
    <name type="scientific">Acuticoccus sediminis</name>
    <dbReference type="NCBI Taxonomy" id="2184697"/>
    <lineage>
        <taxon>Bacteria</taxon>
        <taxon>Pseudomonadati</taxon>
        <taxon>Pseudomonadota</taxon>
        <taxon>Alphaproteobacteria</taxon>
        <taxon>Hyphomicrobiales</taxon>
        <taxon>Amorphaceae</taxon>
        <taxon>Acuticoccus</taxon>
    </lineage>
</organism>
<dbReference type="GO" id="GO:0004640">
    <property type="term" value="F:phosphoribosylanthranilate isomerase activity"/>
    <property type="evidence" value="ECO:0007669"/>
    <property type="project" value="UniProtKB-UniRule"/>
</dbReference>
<evidence type="ECO:0000256" key="8">
    <source>
        <dbReference type="ARBA" id="ARBA00023235"/>
    </source>
</evidence>
<dbReference type="SUPFAM" id="SSF51366">
    <property type="entry name" value="Ribulose-phoshate binding barrel"/>
    <property type="match status" value="1"/>
</dbReference>
<reference evidence="11 12" key="1">
    <citation type="submission" date="2018-05" db="EMBL/GenBank/DDBJ databases">
        <title>Acuticoccus sediminis sp. nov., isolated from deep-sea sediment of Indian Ocean.</title>
        <authorList>
            <person name="Liu X."/>
            <person name="Lai Q."/>
            <person name="Du Y."/>
            <person name="Sun F."/>
            <person name="Zhang X."/>
            <person name="Wang S."/>
            <person name="Shao Z."/>
        </authorList>
    </citation>
    <scope>NUCLEOTIDE SEQUENCE [LARGE SCALE GENOMIC DNA]</scope>
    <source>
        <strain evidence="11 12">PTG4-2</strain>
    </source>
</reference>
<evidence type="ECO:0000256" key="9">
    <source>
        <dbReference type="HAMAP-Rule" id="MF_00135"/>
    </source>
</evidence>
<dbReference type="Proteomes" id="UP000249590">
    <property type="component" value="Unassembled WGS sequence"/>
</dbReference>
<comment type="catalytic activity">
    <reaction evidence="1 9">
        <text>N-(5-phospho-beta-D-ribosyl)anthranilate = 1-(2-carboxyphenylamino)-1-deoxy-D-ribulose 5-phosphate</text>
        <dbReference type="Rhea" id="RHEA:21540"/>
        <dbReference type="ChEBI" id="CHEBI:18277"/>
        <dbReference type="ChEBI" id="CHEBI:58613"/>
        <dbReference type="EC" id="5.3.1.24"/>
    </reaction>
</comment>
<dbReference type="AlphaFoldDB" id="A0A8B2NTB7"/>
<keyword evidence="7 9" id="KW-0057">Aromatic amino acid biosynthesis</keyword>
<evidence type="ECO:0000256" key="4">
    <source>
        <dbReference type="ARBA" id="ARBA00022272"/>
    </source>
</evidence>
<evidence type="ECO:0000256" key="3">
    <source>
        <dbReference type="ARBA" id="ARBA00012572"/>
    </source>
</evidence>
<dbReference type="Gene3D" id="3.20.20.70">
    <property type="entry name" value="Aldolase class I"/>
    <property type="match status" value="1"/>
</dbReference>
<evidence type="ECO:0000313" key="11">
    <source>
        <dbReference type="EMBL" id="RAH98833.1"/>
    </source>
</evidence>
<dbReference type="Pfam" id="PF00697">
    <property type="entry name" value="PRAI"/>
    <property type="match status" value="1"/>
</dbReference>
<gene>
    <name evidence="9" type="primary">trpF</name>
    <name evidence="11" type="ORF">DLJ53_24675</name>
</gene>
<comment type="caution">
    <text evidence="11">The sequence shown here is derived from an EMBL/GenBank/DDBJ whole genome shotgun (WGS) entry which is preliminary data.</text>
</comment>
<evidence type="ECO:0000256" key="1">
    <source>
        <dbReference type="ARBA" id="ARBA00001164"/>
    </source>
</evidence>
<keyword evidence="5 9" id="KW-0028">Amino-acid biosynthesis</keyword>
<accession>A0A8B2NTB7</accession>
<evidence type="ECO:0000256" key="5">
    <source>
        <dbReference type="ARBA" id="ARBA00022605"/>
    </source>
</evidence>
<feature type="domain" description="N-(5'phosphoribosyl) anthranilate isomerase (PRAI)" evidence="10">
    <location>
        <begin position="6"/>
        <end position="212"/>
    </location>
</feature>
<dbReference type="InterPro" id="IPR001240">
    <property type="entry name" value="PRAI_dom"/>
</dbReference>
<dbReference type="PANTHER" id="PTHR42894">
    <property type="entry name" value="N-(5'-PHOSPHORIBOSYL)ANTHRANILATE ISOMERASE"/>
    <property type="match status" value="1"/>
</dbReference>
<dbReference type="UniPathway" id="UPA00035">
    <property type="reaction ID" value="UER00042"/>
</dbReference>
<dbReference type="OrthoDB" id="9796196at2"/>
<keyword evidence="6 9" id="KW-0822">Tryptophan biosynthesis</keyword>
<evidence type="ECO:0000259" key="10">
    <source>
        <dbReference type="Pfam" id="PF00697"/>
    </source>
</evidence>
<dbReference type="InterPro" id="IPR013785">
    <property type="entry name" value="Aldolase_TIM"/>
</dbReference>
<dbReference type="EC" id="5.3.1.24" evidence="3 9"/>
<evidence type="ECO:0000256" key="2">
    <source>
        <dbReference type="ARBA" id="ARBA00004664"/>
    </source>
</evidence>
<comment type="pathway">
    <text evidence="2 9">Amino-acid biosynthesis; L-tryptophan biosynthesis; L-tryptophan from chorismate: step 3/5.</text>
</comment>
<dbReference type="InterPro" id="IPR044643">
    <property type="entry name" value="TrpF_fam"/>
</dbReference>
<sequence>MRTRIKICGIASREEAGTAISAGADALGFVSPMPGGTGTIPDATIAAIAADVPPPVATVLLTAETTAAAISDHVRRTRTTAVQIVTHIDPDEAARLAELEPAVRRIQVVHVEGPEALGLLAPYEPHVHAFLLDSGRPSLDATDLGGTGRTHDWTVSARIVAASARPVFLAGGLNARNVGEAIGSVRPFGVDLYSGVRTGTRLDRHKLADFVRAVGAGTNARERAA</sequence>
<evidence type="ECO:0000256" key="7">
    <source>
        <dbReference type="ARBA" id="ARBA00023141"/>
    </source>
</evidence>
<dbReference type="PANTHER" id="PTHR42894:SF1">
    <property type="entry name" value="N-(5'-PHOSPHORIBOSYL)ANTHRANILATE ISOMERASE"/>
    <property type="match status" value="1"/>
</dbReference>
<evidence type="ECO:0000313" key="12">
    <source>
        <dbReference type="Proteomes" id="UP000249590"/>
    </source>
</evidence>
<comment type="similarity">
    <text evidence="9">Belongs to the TrpF family.</text>
</comment>
<protein>
    <recommendedName>
        <fullName evidence="4 9">N-(5'-phosphoribosyl)anthranilate isomerase</fullName>
        <shortName evidence="9">PRAI</shortName>
        <ecNumber evidence="3 9">5.3.1.24</ecNumber>
    </recommendedName>
</protein>
<dbReference type="GO" id="GO:0000162">
    <property type="term" value="P:L-tryptophan biosynthetic process"/>
    <property type="evidence" value="ECO:0007669"/>
    <property type="project" value="UniProtKB-UniRule"/>
</dbReference>
<dbReference type="InterPro" id="IPR011060">
    <property type="entry name" value="RibuloseP-bd_barrel"/>
</dbReference>
<evidence type="ECO:0000256" key="6">
    <source>
        <dbReference type="ARBA" id="ARBA00022822"/>
    </source>
</evidence>
<keyword evidence="8 9" id="KW-0413">Isomerase</keyword>
<proteinExistence type="inferred from homology"/>
<keyword evidence="12" id="KW-1185">Reference proteome</keyword>
<dbReference type="CDD" id="cd00405">
    <property type="entry name" value="PRAI"/>
    <property type="match status" value="1"/>
</dbReference>